<dbReference type="Pfam" id="PF10506">
    <property type="entry name" value="USHBP1_PDZ-bd"/>
    <property type="match status" value="1"/>
</dbReference>
<evidence type="ECO:0000313" key="5">
    <source>
        <dbReference type="Proteomes" id="UP000265020"/>
    </source>
</evidence>
<protein>
    <submittedName>
        <fullName evidence="4">Usher syndrome 1C binding protein 1</fullName>
    </submittedName>
</protein>
<dbReference type="InterPro" id="IPR040171">
    <property type="entry name" value="USBP1-like"/>
</dbReference>
<dbReference type="GeneID" id="107094683"/>
<dbReference type="InterPro" id="IPR019536">
    <property type="entry name" value="USHBP1_PDZ-bd"/>
</dbReference>
<name>A0A3Q2GQY0_CYPVA</name>
<evidence type="ECO:0000259" key="3">
    <source>
        <dbReference type="Pfam" id="PF10506"/>
    </source>
</evidence>
<feature type="domain" description="Harmonin-binding protein USHBP1 PDZ-binding" evidence="3">
    <location>
        <begin position="326"/>
        <end position="390"/>
    </location>
</feature>
<feature type="region of interest" description="Disordered" evidence="2">
    <location>
        <begin position="682"/>
        <end position="707"/>
    </location>
</feature>
<accession>A0A3Q2GQY0</accession>
<feature type="coiled-coil region" evidence="1">
    <location>
        <begin position="324"/>
        <end position="351"/>
    </location>
</feature>
<dbReference type="PANTHER" id="PTHR23347">
    <property type="entry name" value="COLORECTAL MUTANT CANCER PROTEIN MCC PROTEIN -RELATED"/>
    <property type="match status" value="1"/>
</dbReference>
<feature type="compositionally biased region" description="Basic and acidic residues" evidence="2">
    <location>
        <begin position="698"/>
        <end position="707"/>
    </location>
</feature>
<reference evidence="4" key="1">
    <citation type="submission" date="2025-08" db="UniProtKB">
        <authorList>
            <consortium name="Ensembl"/>
        </authorList>
    </citation>
    <scope>IDENTIFICATION</scope>
</reference>
<dbReference type="GeneTree" id="ENSGT00530000063974"/>
<reference evidence="4" key="2">
    <citation type="submission" date="2025-09" db="UniProtKB">
        <authorList>
            <consortium name="Ensembl"/>
        </authorList>
    </citation>
    <scope>IDENTIFICATION</scope>
</reference>
<organism evidence="4 5">
    <name type="scientific">Cyprinodon variegatus</name>
    <name type="common">Sheepshead minnow</name>
    <dbReference type="NCBI Taxonomy" id="28743"/>
    <lineage>
        <taxon>Eukaryota</taxon>
        <taxon>Metazoa</taxon>
        <taxon>Chordata</taxon>
        <taxon>Craniata</taxon>
        <taxon>Vertebrata</taxon>
        <taxon>Euteleostomi</taxon>
        <taxon>Actinopterygii</taxon>
        <taxon>Neopterygii</taxon>
        <taxon>Teleostei</taxon>
        <taxon>Neoteleostei</taxon>
        <taxon>Acanthomorphata</taxon>
        <taxon>Ovalentaria</taxon>
        <taxon>Atherinomorphae</taxon>
        <taxon>Cyprinodontiformes</taxon>
        <taxon>Cyprinodontidae</taxon>
        <taxon>Cyprinodon</taxon>
    </lineage>
</organism>
<dbReference type="OMA" id="PLIGHEP"/>
<sequence length="707" mass="79530">MEDSRRSRCNSLDTGSFFDKSVLNHGAFVSFDPEVSEPLIGHEPTPAEVAQCEAEVGTLLNIIAELNKKMGSLKAPRVHSFSEPGDMRPPRPSRPLVPPDLLSHQLLRGSPDRTSASAVMSRHPATDQGGSVVVWTQLQEVLSSVEDSISFRRTWAAPITASDQNRDTEHLRAAQENWTKATQMLEEMEREFGISCSLEIPKDQNLEDLLDLEKQDSVPKNDSQNNSEEQQRAIRKIYSQEEEKNKLAVLHKSWKSDRYSPSYRPPSGLRSPDRPPPSYPGSPLLHRRTSRATTPLSLSGDVSSLGSVTSSSPCPSPISLESETERLNRCIERLKARNERLTAALERRKVDSEQINLKLSRLESHCSALQLALRYCEECEEAYAELLFLYEAKVHQILPLQIHPAEPGCETRQMDDPSVQSQEMGTEELSTSFSSAGVTEETKSHLRQRTQEPTERVAALRQQIERLKRERAAICLPKPGPGGEVKLSSEPGQAAGTRWGYAMKDNTNPPESKREKASLFYELISVREEMSDLRSLIRLKEKELRCLEWSLMGLKSQEAAGVFIPENLKGEAEDRKTEQRFAEDGAKAVCDTEITSSLTRPILKELQVVLQREQALKRRLAMVHDPLSTALSDASPDRKDNAEQIARLTQAHSKALSSYRQIRRKYREQVWKLEQKVAAMMENQHSQSEAAKAAGEGSEWRREETVL</sequence>
<dbReference type="Proteomes" id="UP000265020">
    <property type="component" value="Unassembled WGS sequence"/>
</dbReference>
<feature type="compositionally biased region" description="Basic and acidic residues" evidence="2">
    <location>
        <begin position="440"/>
        <end position="455"/>
    </location>
</feature>
<dbReference type="AlphaFoldDB" id="A0A3Q2GQY0"/>
<evidence type="ECO:0000256" key="1">
    <source>
        <dbReference type="SAM" id="Coils"/>
    </source>
</evidence>
<proteinExistence type="predicted"/>
<evidence type="ECO:0000313" key="4">
    <source>
        <dbReference type="Ensembl" id="ENSCVAP00000032130.1"/>
    </source>
</evidence>
<dbReference type="OrthoDB" id="6256369at2759"/>
<feature type="region of interest" description="Disordered" evidence="2">
    <location>
        <begin position="257"/>
        <end position="319"/>
    </location>
</feature>
<dbReference type="RefSeq" id="XP_015245947.1">
    <property type="nucleotide sequence ID" value="XM_015390461.1"/>
</dbReference>
<dbReference type="STRING" id="28743.ENSCVAP00000032130"/>
<dbReference type="Ensembl" id="ENSCVAT00000027645.1">
    <property type="protein sequence ID" value="ENSCVAP00000032130.1"/>
    <property type="gene ID" value="ENSCVAG00000021932.1"/>
</dbReference>
<feature type="compositionally biased region" description="Low complexity" evidence="2">
    <location>
        <begin position="688"/>
        <end position="697"/>
    </location>
</feature>
<feature type="region of interest" description="Disordered" evidence="2">
    <location>
        <begin position="431"/>
        <end position="456"/>
    </location>
</feature>
<dbReference type="CTD" id="83878"/>
<evidence type="ECO:0000256" key="2">
    <source>
        <dbReference type="SAM" id="MobiDB-lite"/>
    </source>
</evidence>
<keyword evidence="1" id="KW-0175">Coiled coil</keyword>
<feature type="compositionally biased region" description="Low complexity" evidence="2">
    <location>
        <begin position="259"/>
        <end position="270"/>
    </location>
</feature>
<feature type="compositionally biased region" description="Low complexity" evidence="2">
    <location>
        <begin position="295"/>
        <end position="319"/>
    </location>
</feature>
<dbReference type="KEGG" id="cvg:107094683"/>
<dbReference type="PANTHER" id="PTHR23347:SF5">
    <property type="entry name" value="HARMONIN-BINDING PROTEIN USHBP1"/>
    <property type="match status" value="1"/>
</dbReference>
<keyword evidence="5" id="KW-1185">Reference proteome</keyword>